<evidence type="ECO:0000256" key="2">
    <source>
        <dbReference type="ARBA" id="ARBA00022729"/>
    </source>
</evidence>
<dbReference type="PANTHER" id="PTHR30483">
    <property type="entry name" value="LEUCINE-SPECIFIC-BINDING PROTEIN"/>
    <property type="match status" value="1"/>
</dbReference>
<dbReference type="PANTHER" id="PTHR30483:SF6">
    <property type="entry name" value="PERIPLASMIC BINDING PROTEIN OF ABC TRANSPORTER FOR NATURAL AMINO ACIDS"/>
    <property type="match status" value="1"/>
</dbReference>
<feature type="signal peptide" evidence="4">
    <location>
        <begin position="1"/>
        <end position="27"/>
    </location>
</feature>
<comment type="similarity">
    <text evidence="1">Belongs to the leucine-binding protein family.</text>
</comment>
<dbReference type="InterPro" id="IPR028082">
    <property type="entry name" value="Peripla_BP_I"/>
</dbReference>
<proteinExistence type="inferred from homology"/>
<evidence type="ECO:0000256" key="3">
    <source>
        <dbReference type="ARBA" id="ARBA00022970"/>
    </source>
</evidence>
<evidence type="ECO:0000256" key="4">
    <source>
        <dbReference type="SAM" id="SignalP"/>
    </source>
</evidence>
<keyword evidence="2 4" id="KW-0732">Signal</keyword>
<organism evidence="6 7">
    <name type="scientific">Mesorhizobium australicum</name>
    <dbReference type="NCBI Taxonomy" id="536018"/>
    <lineage>
        <taxon>Bacteria</taxon>
        <taxon>Pseudomonadati</taxon>
        <taxon>Pseudomonadota</taxon>
        <taxon>Alphaproteobacteria</taxon>
        <taxon>Hyphomicrobiales</taxon>
        <taxon>Phyllobacteriaceae</taxon>
        <taxon>Mesorhizobium</taxon>
    </lineage>
</organism>
<evidence type="ECO:0000313" key="7">
    <source>
        <dbReference type="Proteomes" id="UP000193083"/>
    </source>
</evidence>
<sequence length="408" mass="43524">MLKTNRFAVVAALLAGSTILSAGAAFAQEISGDIVKIGIMADQSGPYADNGGPGAVEAAKMAIEDFGGEVNGKKVELVIADDQNKPDIGAAIAQKWVDQEGVDAIVGGSASSIALAIQKIMAEKKKPYMLAGTASSSLTNDACSPMGSQWVLDTYSLAKGVIKSMLAAGNDSFYFITVDYTFGKTWQADATKFIEDGGGKVMGSVLHPLNTNDFSSYLLQAQASGAKVIVLANSGADFANAVKQAQEFGIQAGGQQVVALGLQINQVHGIGLEAVKGMSMVTPGYWDLNDETRAFADKFKKRFRDRIPNETMSGTYSAITHYLKSVKEAGTDDGEKVVAKMHELPINDFQMKDVKIRADGQVMRPMYAVTIKSPDEVKQPYDYYTVTGTIPAEEVWRPASESTCPLLK</sequence>
<keyword evidence="3" id="KW-0029">Amino-acid transport</keyword>
<keyword evidence="7" id="KW-1185">Reference proteome</keyword>
<dbReference type="AlphaFoldDB" id="A0A1X7NZW9"/>
<dbReference type="Proteomes" id="UP000193083">
    <property type="component" value="Unassembled WGS sequence"/>
</dbReference>
<dbReference type="EMBL" id="FXBL01000004">
    <property type="protein sequence ID" value="SMH43396.1"/>
    <property type="molecule type" value="Genomic_DNA"/>
</dbReference>
<dbReference type="OrthoDB" id="5794591at2"/>
<dbReference type="InterPro" id="IPR051010">
    <property type="entry name" value="BCAA_transport"/>
</dbReference>
<accession>A0A1X7NZW9</accession>
<dbReference type="CDD" id="cd06327">
    <property type="entry name" value="PBP1_SBP-like"/>
    <property type="match status" value="1"/>
</dbReference>
<dbReference type="Gene3D" id="3.40.50.2300">
    <property type="match status" value="2"/>
</dbReference>
<dbReference type="GO" id="GO:0006865">
    <property type="term" value="P:amino acid transport"/>
    <property type="evidence" value="ECO:0007669"/>
    <property type="project" value="UniProtKB-KW"/>
</dbReference>
<gene>
    <name evidence="6" type="ORF">SAMN02982922_2893</name>
</gene>
<feature type="chain" id="PRO_5012665688" evidence="4">
    <location>
        <begin position="28"/>
        <end position="408"/>
    </location>
</feature>
<evidence type="ECO:0000313" key="6">
    <source>
        <dbReference type="EMBL" id="SMH43396.1"/>
    </source>
</evidence>
<evidence type="ECO:0000256" key="1">
    <source>
        <dbReference type="ARBA" id="ARBA00010062"/>
    </source>
</evidence>
<dbReference type="RefSeq" id="WP_085464787.1">
    <property type="nucleotide sequence ID" value="NZ_FXBL01000004.1"/>
</dbReference>
<feature type="domain" description="Leucine-binding protein" evidence="5">
    <location>
        <begin position="35"/>
        <end position="372"/>
    </location>
</feature>
<evidence type="ECO:0000259" key="5">
    <source>
        <dbReference type="Pfam" id="PF13458"/>
    </source>
</evidence>
<dbReference type="InterPro" id="IPR028081">
    <property type="entry name" value="Leu-bd"/>
</dbReference>
<dbReference type="SUPFAM" id="SSF53822">
    <property type="entry name" value="Periplasmic binding protein-like I"/>
    <property type="match status" value="1"/>
</dbReference>
<dbReference type="Pfam" id="PF13458">
    <property type="entry name" value="Peripla_BP_6"/>
    <property type="match status" value="1"/>
</dbReference>
<protein>
    <submittedName>
        <fullName evidence="6">Amino acid/amide ABC transporter substrate-binding protein, HAAT family</fullName>
    </submittedName>
</protein>
<reference evidence="6 7" key="1">
    <citation type="submission" date="2017-04" db="EMBL/GenBank/DDBJ databases">
        <authorList>
            <person name="Afonso C.L."/>
            <person name="Miller P.J."/>
            <person name="Scott M.A."/>
            <person name="Spackman E."/>
            <person name="Goraichik I."/>
            <person name="Dimitrov K.M."/>
            <person name="Suarez D.L."/>
            <person name="Swayne D.E."/>
        </authorList>
    </citation>
    <scope>NUCLEOTIDE SEQUENCE [LARGE SCALE GENOMIC DNA]</scope>
    <source>
        <strain evidence="6 7">B5P</strain>
    </source>
</reference>
<keyword evidence="3" id="KW-0813">Transport</keyword>
<name>A0A1X7NZW9_9HYPH</name>